<evidence type="ECO:0000259" key="3">
    <source>
        <dbReference type="SMART" id="SM00849"/>
    </source>
</evidence>
<sequence>MSGEINELTELAYEGSEDQLTMTPVVGTPERAYPRVLAPGAEELVTGEIRVTVLGSGDPFVKKSQASASLLIEVGNEQHDRFFFDLGSGALANFNGLRLPVTATTKVFLSHLHADHVGDIPTLLWSLAKSGRRDPVELWGPAGEYGPLGARAYAQHIEAAHAWDMEAMCGHPGQSGARLLTTEVPFDRPATVYERHGVTISSFPVIHILNGAVGYRLDYAGRSVVFSGDTRPCHPLVEACDGVDLLIHETFPSAGVFAKKAGVPEALAEAVVNGAHTSPAMVGKVFAGAGARMSAMWHLVVDHETIGPVFSEMRTQYDGPVVISQDLTVFNITKEAVVTRRATVDPFAWPVVGPSQTGGPPMSVPHEPPAWWADALMTG</sequence>
<dbReference type="InterPro" id="IPR036866">
    <property type="entry name" value="RibonucZ/Hydroxyglut_hydro"/>
</dbReference>
<keyword evidence="5" id="KW-1185">Reference proteome</keyword>
<feature type="domain" description="Metallo-beta-lactamase" evidence="3">
    <location>
        <begin position="66"/>
        <end position="276"/>
    </location>
</feature>
<dbReference type="SMART" id="SM00849">
    <property type="entry name" value="Lactamase_B"/>
    <property type="match status" value="1"/>
</dbReference>
<reference evidence="4 5" key="1">
    <citation type="submission" date="2019-11" db="EMBL/GenBank/DDBJ databases">
        <title>Acidiferrimicrobium australis gen. nov., sp. nov., an acidophilic and obligately heterotrophic, member of the Actinobacteria that catalyses dissimilatory oxido- reduction of iron isolated from metal-rich acidic water in Chile.</title>
        <authorList>
            <person name="Gonzalez D."/>
            <person name="Huber K."/>
            <person name="Hedrich S."/>
            <person name="Rojas-Villalobos C."/>
            <person name="Quatrini R."/>
            <person name="Dinamarca M.A."/>
            <person name="Schwarz A."/>
            <person name="Canales C."/>
            <person name="Nancucheo I."/>
        </authorList>
    </citation>
    <scope>NUCLEOTIDE SEQUENCE [LARGE SCALE GENOMIC DNA]</scope>
    <source>
        <strain evidence="4 5">USS-CCA1</strain>
    </source>
</reference>
<gene>
    <name evidence="4" type="ORF">GHK86_07735</name>
</gene>
<dbReference type="InterPro" id="IPR001279">
    <property type="entry name" value="Metallo-B-lactamas"/>
</dbReference>
<dbReference type="PANTHER" id="PTHR46018:SF2">
    <property type="entry name" value="ZINC PHOSPHODIESTERASE ELAC PROTEIN 1"/>
    <property type="match status" value="1"/>
</dbReference>
<evidence type="ECO:0000256" key="1">
    <source>
        <dbReference type="ARBA" id="ARBA00022759"/>
    </source>
</evidence>
<name>A0ABW9QRZ1_9ACTN</name>
<dbReference type="SUPFAM" id="SSF56281">
    <property type="entry name" value="Metallo-hydrolase/oxidoreductase"/>
    <property type="match status" value="1"/>
</dbReference>
<proteinExistence type="predicted"/>
<organism evidence="4 5">
    <name type="scientific">Acidiferrimicrobium australe</name>
    <dbReference type="NCBI Taxonomy" id="2664430"/>
    <lineage>
        <taxon>Bacteria</taxon>
        <taxon>Bacillati</taxon>
        <taxon>Actinomycetota</taxon>
        <taxon>Acidimicrobiia</taxon>
        <taxon>Acidimicrobiales</taxon>
        <taxon>Acidimicrobiaceae</taxon>
        <taxon>Acidiferrimicrobium</taxon>
    </lineage>
</organism>
<evidence type="ECO:0000313" key="5">
    <source>
        <dbReference type="Proteomes" id="UP000437736"/>
    </source>
</evidence>
<dbReference type="NCBIfam" id="NF041257">
    <property type="entry name" value="GntH_guanitoxin"/>
    <property type="match status" value="1"/>
</dbReference>
<evidence type="ECO:0000313" key="4">
    <source>
        <dbReference type="EMBL" id="MST32612.1"/>
    </source>
</evidence>
<dbReference type="CDD" id="cd07719">
    <property type="entry name" value="arylsulfatase_AtsA-like_MBL-fold"/>
    <property type="match status" value="1"/>
</dbReference>
<accession>A0ABW9QRZ1</accession>
<comment type="caution">
    <text evidence="4">The sequence shown here is derived from an EMBL/GenBank/DDBJ whole genome shotgun (WGS) entry which is preliminary data.</text>
</comment>
<dbReference type="Proteomes" id="UP000437736">
    <property type="component" value="Unassembled WGS sequence"/>
</dbReference>
<dbReference type="Gene3D" id="3.60.15.10">
    <property type="entry name" value="Ribonuclease Z/Hydroxyacylglutathione hydrolase-like"/>
    <property type="match status" value="1"/>
</dbReference>
<dbReference type="InterPro" id="IPR044094">
    <property type="entry name" value="AtsA-like_MBL-fold"/>
</dbReference>
<keyword evidence="1" id="KW-0255">Endonuclease</keyword>
<keyword evidence="2" id="KW-0378">Hydrolase</keyword>
<dbReference type="EMBL" id="WJHE01000343">
    <property type="protein sequence ID" value="MST32612.1"/>
    <property type="molecule type" value="Genomic_DNA"/>
</dbReference>
<protein>
    <submittedName>
        <fullName evidence="4">MBL fold metallo-hydrolase</fullName>
    </submittedName>
</protein>
<dbReference type="PANTHER" id="PTHR46018">
    <property type="entry name" value="ZINC PHOSPHODIESTERASE ELAC PROTEIN 1"/>
    <property type="match status" value="1"/>
</dbReference>
<keyword evidence="1" id="KW-0540">Nuclease</keyword>
<dbReference type="Pfam" id="PF23023">
    <property type="entry name" value="Anti-Pycsar_Apyc1"/>
    <property type="match status" value="1"/>
</dbReference>
<evidence type="ECO:0000256" key="2">
    <source>
        <dbReference type="ARBA" id="ARBA00022801"/>
    </source>
</evidence>